<dbReference type="InterPro" id="IPR049237">
    <property type="entry name" value="DUF2264_C"/>
</dbReference>
<dbReference type="PANTHER" id="PTHR35339">
    <property type="entry name" value="LINALOOL DEHYDRATASE_ISOMERASE DOMAIN-CONTAINING PROTEIN"/>
    <property type="match status" value="1"/>
</dbReference>
<evidence type="ECO:0000259" key="1">
    <source>
        <dbReference type="Pfam" id="PF10022"/>
    </source>
</evidence>
<dbReference type="InterPro" id="IPR049349">
    <property type="entry name" value="DUF2264_N"/>
</dbReference>
<dbReference type="PANTHER" id="PTHR35339:SF4">
    <property type="entry name" value="LINALOOL DEHYDRATASE_ISOMERASE DOMAIN-CONTAINING PROTEIN"/>
    <property type="match status" value="1"/>
</dbReference>
<sequence>MCESYTSPQSPYWSLRAFVSLLLPEFHPFWSSKEEPLILDRASLEVSGMLISHNKSNTVALVSGPYLTFLRHHAEKYSKFTYSSHYGFNGENNLKEFSSASLDNMIGLSYTGRDFYFRHSSKSWIFKGDLYSEWSPNGADKIEVKLWIIQKEDYHIRIHHVYQWTENINLPSEADLERLKSNAVREKCNVPS</sequence>
<evidence type="ECO:0000259" key="2">
    <source>
        <dbReference type="Pfam" id="PF20938"/>
    </source>
</evidence>
<gene>
    <name evidence="3" type="ORF">AC631_03438</name>
</gene>
<reference evidence="3 4" key="1">
    <citation type="submission" date="2015-11" db="EMBL/GenBank/DDBJ databases">
        <title>The genome of Debaryomyces fabryi.</title>
        <authorList>
            <person name="Tafer H."/>
            <person name="Lopandic K."/>
        </authorList>
    </citation>
    <scope>NUCLEOTIDE SEQUENCE [LARGE SCALE GENOMIC DNA]</scope>
    <source>
        <strain evidence="3 4">CBS 789</strain>
    </source>
</reference>
<dbReference type="GeneID" id="26840447"/>
<dbReference type="EMBL" id="LMYN01000074">
    <property type="protein sequence ID" value="KSA00789.1"/>
    <property type="molecule type" value="Genomic_DNA"/>
</dbReference>
<dbReference type="InterPro" id="IPR016624">
    <property type="entry name" value="UCP014753"/>
</dbReference>
<comment type="caution">
    <text evidence="3">The sequence shown here is derived from an EMBL/GenBank/DDBJ whole genome shotgun (WGS) entry which is preliminary data.</text>
</comment>
<dbReference type="AlphaFoldDB" id="A0A0V1PXL1"/>
<proteinExistence type="predicted"/>
<accession>A0A0V1PXL1</accession>
<protein>
    <submittedName>
        <fullName evidence="3">Uncharacterized protein</fullName>
    </submittedName>
</protein>
<evidence type="ECO:0000313" key="4">
    <source>
        <dbReference type="Proteomes" id="UP000054251"/>
    </source>
</evidence>
<feature type="domain" description="DUF2264" evidence="1">
    <location>
        <begin position="1"/>
        <end position="37"/>
    </location>
</feature>
<dbReference type="RefSeq" id="XP_015466891.1">
    <property type="nucleotide sequence ID" value="XM_015612267.1"/>
</dbReference>
<dbReference type="OrthoDB" id="5150166at2759"/>
<dbReference type="Pfam" id="PF10022">
    <property type="entry name" value="DUF2264"/>
    <property type="match status" value="1"/>
</dbReference>
<name>A0A0V1PXL1_9ASCO</name>
<dbReference type="Proteomes" id="UP000054251">
    <property type="component" value="Unassembled WGS sequence"/>
</dbReference>
<feature type="domain" description="DUF2264" evidence="2">
    <location>
        <begin position="43"/>
        <end position="162"/>
    </location>
</feature>
<organism evidence="3 4">
    <name type="scientific">Debaryomyces fabryi</name>
    <dbReference type="NCBI Taxonomy" id="58627"/>
    <lineage>
        <taxon>Eukaryota</taxon>
        <taxon>Fungi</taxon>
        <taxon>Dikarya</taxon>
        <taxon>Ascomycota</taxon>
        <taxon>Saccharomycotina</taxon>
        <taxon>Pichiomycetes</taxon>
        <taxon>Debaryomycetaceae</taxon>
        <taxon>Debaryomyces</taxon>
    </lineage>
</organism>
<dbReference type="Pfam" id="PF20938">
    <property type="entry name" value="DUF2264_C"/>
    <property type="match status" value="1"/>
</dbReference>
<keyword evidence="4" id="KW-1185">Reference proteome</keyword>
<evidence type="ECO:0000313" key="3">
    <source>
        <dbReference type="EMBL" id="KSA00789.1"/>
    </source>
</evidence>